<comment type="caution">
    <text evidence="1">The sequence shown here is derived from an EMBL/GenBank/DDBJ whole genome shotgun (WGS) entry which is preliminary data.</text>
</comment>
<dbReference type="AlphaFoldDB" id="A0A8X6RUL3"/>
<reference evidence="1" key="1">
    <citation type="submission" date="2020-08" db="EMBL/GenBank/DDBJ databases">
        <title>Multicomponent nature underlies the extraordinary mechanical properties of spider dragline silk.</title>
        <authorList>
            <person name="Kono N."/>
            <person name="Nakamura H."/>
            <person name="Mori M."/>
            <person name="Yoshida Y."/>
            <person name="Ohtoshi R."/>
            <person name="Malay A.D."/>
            <person name="Moran D.A.P."/>
            <person name="Tomita M."/>
            <person name="Numata K."/>
            <person name="Arakawa K."/>
        </authorList>
    </citation>
    <scope>NUCLEOTIDE SEQUENCE</scope>
</reference>
<name>A0A8X6RUL3_TRICX</name>
<dbReference type="InterPro" id="IPR036397">
    <property type="entry name" value="RNaseH_sf"/>
</dbReference>
<keyword evidence="2" id="KW-1185">Reference proteome</keyword>
<evidence type="ECO:0000313" key="1">
    <source>
        <dbReference type="EMBL" id="GFX99159.1"/>
    </source>
</evidence>
<dbReference type="EMBL" id="BMAU01021206">
    <property type="protein sequence ID" value="GFX99159.1"/>
    <property type="molecule type" value="Genomic_DNA"/>
</dbReference>
<organism evidence="1 2">
    <name type="scientific">Trichonephila clavipes</name>
    <name type="common">Golden silk orbweaver</name>
    <name type="synonym">Nephila clavipes</name>
    <dbReference type="NCBI Taxonomy" id="2585209"/>
    <lineage>
        <taxon>Eukaryota</taxon>
        <taxon>Metazoa</taxon>
        <taxon>Ecdysozoa</taxon>
        <taxon>Arthropoda</taxon>
        <taxon>Chelicerata</taxon>
        <taxon>Arachnida</taxon>
        <taxon>Araneae</taxon>
        <taxon>Araneomorphae</taxon>
        <taxon>Entelegynae</taxon>
        <taxon>Araneoidea</taxon>
        <taxon>Nephilidae</taxon>
        <taxon>Trichonephila</taxon>
    </lineage>
</organism>
<dbReference type="GO" id="GO:0003676">
    <property type="term" value="F:nucleic acid binding"/>
    <property type="evidence" value="ECO:0007669"/>
    <property type="project" value="InterPro"/>
</dbReference>
<accession>A0A8X6RUL3</accession>
<dbReference type="Gene3D" id="3.30.420.10">
    <property type="entry name" value="Ribonuclease H-like superfamily/Ribonuclease H"/>
    <property type="match status" value="1"/>
</dbReference>
<evidence type="ECO:0000313" key="2">
    <source>
        <dbReference type="Proteomes" id="UP000887159"/>
    </source>
</evidence>
<dbReference type="Proteomes" id="UP000887159">
    <property type="component" value="Unassembled WGS sequence"/>
</dbReference>
<gene>
    <name evidence="1" type="ORF">TNCV_2493401</name>
</gene>
<proteinExistence type="predicted"/>
<protein>
    <submittedName>
        <fullName evidence="1">Uncharacterized protein</fullName>
    </submittedName>
</protein>
<sequence length="115" mass="13109">MASFRLFRIARLGGVGFQRTVLHVHIGAMTDQKSIGTSFWNNMYVLFRGTMVAEFMFMDDNARPHRANIVNKCLQSEDISCIDWPPDFTSRLLTGHESSRAGAFKLFQLIEPLEP</sequence>